<dbReference type="RefSeq" id="WP_222872380.1">
    <property type="nucleotide sequence ID" value="NZ_CP039704.1"/>
</dbReference>
<keyword evidence="3 6" id="KW-0812">Transmembrane</keyword>
<keyword evidence="2" id="KW-1003">Cell membrane</keyword>
<evidence type="ECO:0000313" key="9">
    <source>
        <dbReference type="Proteomes" id="UP000298714"/>
    </source>
</evidence>
<accession>A0A4D7C6W0</accession>
<evidence type="ECO:0000256" key="4">
    <source>
        <dbReference type="ARBA" id="ARBA00022989"/>
    </source>
</evidence>
<protein>
    <recommendedName>
        <fullName evidence="7">Polysaccharide chain length determinant N-terminal domain-containing protein</fullName>
    </recommendedName>
</protein>
<evidence type="ECO:0000256" key="3">
    <source>
        <dbReference type="ARBA" id="ARBA00022692"/>
    </source>
</evidence>
<sequence length="96" mass="10160">MASERLGSAGAEPEQSTAPNGVAALIEVIKRRRSVLGGAVVLGAVLSLLATAMAEPRYTATAQILALPRSTQVLNSPTTICRPLRSRRLSTTRSRF</sequence>
<comment type="subcellular location">
    <subcellularLocation>
        <location evidence="1">Cell membrane</location>
        <topology evidence="1">Multi-pass membrane protein</topology>
    </subcellularLocation>
</comment>
<dbReference type="EMBL" id="CP039704">
    <property type="protein sequence ID" value="QCI79575.1"/>
    <property type="molecule type" value="Genomic_DNA"/>
</dbReference>
<dbReference type="AlphaFoldDB" id="A0A4D7C6W0"/>
<dbReference type="InterPro" id="IPR003856">
    <property type="entry name" value="LPS_length_determ_N"/>
</dbReference>
<evidence type="ECO:0000256" key="6">
    <source>
        <dbReference type="SAM" id="Phobius"/>
    </source>
</evidence>
<reference evidence="9" key="1">
    <citation type="submission" date="2019-04" db="EMBL/GenBank/DDBJ databases">
        <title>Complete genome sequence of Sphingomonas sp. W1-2-3.</title>
        <authorList>
            <person name="Im W.T."/>
        </authorList>
    </citation>
    <scope>NUCLEOTIDE SEQUENCE [LARGE SCALE GENOMIC DNA]</scope>
    <source>
        <strain evidence="9">W1-2-3</strain>
    </source>
</reference>
<evidence type="ECO:0000256" key="2">
    <source>
        <dbReference type="ARBA" id="ARBA00022475"/>
    </source>
</evidence>
<dbReference type="Proteomes" id="UP000298714">
    <property type="component" value="Chromosome"/>
</dbReference>
<evidence type="ECO:0000313" key="8">
    <source>
        <dbReference type="EMBL" id="QCI79575.1"/>
    </source>
</evidence>
<keyword evidence="4 6" id="KW-1133">Transmembrane helix</keyword>
<feature type="transmembrane region" description="Helical" evidence="6">
    <location>
        <begin position="35"/>
        <end position="54"/>
    </location>
</feature>
<dbReference type="KEGG" id="hgn:E6W36_08565"/>
<name>A0A4D7C6W0_9SPHN</name>
<dbReference type="GO" id="GO:0005886">
    <property type="term" value="C:plasma membrane"/>
    <property type="evidence" value="ECO:0007669"/>
    <property type="project" value="UniProtKB-SubCell"/>
</dbReference>
<evidence type="ECO:0000256" key="5">
    <source>
        <dbReference type="ARBA" id="ARBA00023136"/>
    </source>
</evidence>
<gene>
    <name evidence="8" type="ORF">E6W36_08565</name>
</gene>
<proteinExistence type="predicted"/>
<evidence type="ECO:0000259" key="7">
    <source>
        <dbReference type="Pfam" id="PF02706"/>
    </source>
</evidence>
<organism evidence="8 9">
    <name type="scientific">Hankyongella ginsenosidimutans</name>
    <dbReference type="NCBI Taxonomy" id="1763828"/>
    <lineage>
        <taxon>Bacteria</taxon>
        <taxon>Pseudomonadati</taxon>
        <taxon>Pseudomonadota</taxon>
        <taxon>Alphaproteobacteria</taxon>
        <taxon>Sphingomonadales</taxon>
        <taxon>Sphingomonadaceae</taxon>
        <taxon>Hankyongella</taxon>
    </lineage>
</organism>
<keyword evidence="9" id="KW-1185">Reference proteome</keyword>
<evidence type="ECO:0000256" key="1">
    <source>
        <dbReference type="ARBA" id="ARBA00004651"/>
    </source>
</evidence>
<dbReference type="Pfam" id="PF02706">
    <property type="entry name" value="Wzz"/>
    <property type="match status" value="1"/>
</dbReference>
<feature type="domain" description="Polysaccharide chain length determinant N-terminal" evidence="7">
    <location>
        <begin position="24"/>
        <end position="71"/>
    </location>
</feature>
<keyword evidence="5 6" id="KW-0472">Membrane</keyword>